<gene>
    <name evidence="2" type="ORF">BSZ37_20525</name>
</gene>
<dbReference type="SUPFAM" id="SSF81301">
    <property type="entry name" value="Nucleotidyltransferase"/>
    <property type="match status" value="1"/>
</dbReference>
<keyword evidence="3" id="KW-1185">Reference proteome</keyword>
<dbReference type="InterPro" id="IPR007344">
    <property type="entry name" value="GrpB/CoaE"/>
</dbReference>
<comment type="caution">
    <text evidence="2">The sequence shown here is derived from an EMBL/GenBank/DDBJ whole genome shotgun (WGS) entry which is preliminary data.</text>
</comment>
<evidence type="ECO:0000313" key="2">
    <source>
        <dbReference type="EMBL" id="PAP74567.1"/>
    </source>
</evidence>
<feature type="region of interest" description="Disordered" evidence="1">
    <location>
        <begin position="63"/>
        <end position="105"/>
    </location>
</feature>
<dbReference type="Proteomes" id="UP000216339">
    <property type="component" value="Unassembled WGS sequence"/>
</dbReference>
<organism evidence="2 3">
    <name type="scientific">Rubrivirga marina</name>
    <dbReference type="NCBI Taxonomy" id="1196024"/>
    <lineage>
        <taxon>Bacteria</taxon>
        <taxon>Pseudomonadati</taxon>
        <taxon>Rhodothermota</taxon>
        <taxon>Rhodothermia</taxon>
        <taxon>Rhodothermales</taxon>
        <taxon>Rubricoccaceae</taxon>
        <taxon>Rubrivirga</taxon>
    </lineage>
</organism>
<name>A0A271ITW5_9BACT</name>
<dbReference type="PANTHER" id="PTHR34822:SF1">
    <property type="entry name" value="GRPB FAMILY PROTEIN"/>
    <property type="match status" value="1"/>
</dbReference>
<evidence type="ECO:0000256" key="1">
    <source>
        <dbReference type="SAM" id="MobiDB-lite"/>
    </source>
</evidence>
<evidence type="ECO:0008006" key="4">
    <source>
        <dbReference type="Google" id="ProtNLM"/>
    </source>
</evidence>
<dbReference type="Gene3D" id="3.30.460.10">
    <property type="entry name" value="Beta Polymerase, domain 2"/>
    <property type="match status" value="1"/>
</dbReference>
<sequence length="105" mass="11025">MRAVQVLPYDPQWPVRFGATAAELRSALGPAAVAVHHVGSTAVPGLAAKPVVDVLGQRRDTCKMSSQRSRIAHTERRGCFQSPERAPSVPSVSEGPPSGTASGRP</sequence>
<accession>A0A271ITW5</accession>
<dbReference type="OrthoDB" id="9799092at2"/>
<dbReference type="EMBL" id="MQWD01000005">
    <property type="protein sequence ID" value="PAP74567.1"/>
    <property type="molecule type" value="Genomic_DNA"/>
</dbReference>
<dbReference type="InterPro" id="IPR043519">
    <property type="entry name" value="NT_sf"/>
</dbReference>
<reference evidence="2 3" key="1">
    <citation type="submission" date="2016-11" db="EMBL/GenBank/DDBJ databases">
        <title>Study of marine rhodopsin-containing bacteria.</title>
        <authorList>
            <person name="Yoshizawa S."/>
            <person name="Kumagai Y."/>
            <person name="Kogure K."/>
        </authorList>
    </citation>
    <scope>NUCLEOTIDE SEQUENCE [LARGE SCALE GENOMIC DNA]</scope>
    <source>
        <strain evidence="2 3">SAORIC-28</strain>
    </source>
</reference>
<dbReference type="PANTHER" id="PTHR34822">
    <property type="entry name" value="GRPB DOMAIN PROTEIN (AFU_ORTHOLOGUE AFUA_1G01530)"/>
    <property type="match status" value="1"/>
</dbReference>
<proteinExistence type="predicted"/>
<evidence type="ECO:0000313" key="3">
    <source>
        <dbReference type="Proteomes" id="UP000216339"/>
    </source>
</evidence>
<feature type="compositionally biased region" description="Low complexity" evidence="1">
    <location>
        <begin position="87"/>
        <end position="99"/>
    </location>
</feature>
<dbReference type="AlphaFoldDB" id="A0A271ITW5"/>
<dbReference type="Pfam" id="PF04229">
    <property type="entry name" value="GrpB"/>
    <property type="match status" value="1"/>
</dbReference>
<protein>
    <recommendedName>
        <fullName evidence="4">GrpB family protein</fullName>
    </recommendedName>
</protein>
<dbReference type="RefSeq" id="WP_095512534.1">
    <property type="nucleotide sequence ID" value="NZ_MQWD01000005.1"/>
</dbReference>